<dbReference type="EMBL" id="KQ971351">
    <property type="protein sequence ID" value="EFA06412.1"/>
    <property type="molecule type" value="Genomic_DNA"/>
</dbReference>
<name>D6WRZ5_TRICA</name>
<proteinExistence type="predicted"/>
<reference evidence="1 2" key="1">
    <citation type="journal article" date="2008" name="Nature">
        <title>The genome of the model beetle and pest Tribolium castaneum.</title>
        <authorList>
            <consortium name="Tribolium Genome Sequencing Consortium"/>
            <person name="Richards S."/>
            <person name="Gibbs R.A."/>
            <person name="Weinstock G.M."/>
            <person name="Brown S.J."/>
            <person name="Denell R."/>
            <person name="Beeman R.W."/>
            <person name="Gibbs R."/>
            <person name="Beeman R.W."/>
            <person name="Brown S.J."/>
            <person name="Bucher G."/>
            <person name="Friedrich M."/>
            <person name="Grimmelikhuijzen C.J."/>
            <person name="Klingler M."/>
            <person name="Lorenzen M."/>
            <person name="Richards S."/>
            <person name="Roth S."/>
            <person name="Schroder R."/>
            <person name="Tautz D."/>
            <person name="Zdobnov E.M."/>
            <person name="Muzny D."/>
            <person name="Gibbs R.A."/>
            <person name="Weinstock G.M."/>
            <person name="Attaway T."/>
            <person name="Bell S."/>
            <person name="Buhay C.J."/>
            <person name="Chandrabose M.N."/>
            <person name="Chavez D."/>
            <person name="Clerk-Blankenburg K.P."/>
            <person name="Cree A."/>
            <person name="Dao M."/>
            <person name="Davis C."/>
            <person name="Chacko J."/>
            <person name="Dinh H."/>
            <person name="Dugan-Rocha S."/>
            <person name="Fowler G."/>
            <person name="Garner T.T."/>
            <person name="Garnes J."/>
            <person name="Gnirke A."/>
            <person name="Hawes A."/>
            <person name="Hernandez J."/>
            <person name="Hines S."/>
            <person name="Holder M."/>
            <person name="Hume J."/>
            <person name="Jhangiani S.N."/>
            <person name="Joshi V."/>
            <person name="Khan Z.M."/>
            <person name="Jackson L."/>
            <person name="Kovar C."/>
            <person name="Kowis A."/>
            <person name="Lee S."/>
            <person name="Lewis L.R."/>
            <person name="Margolis J."/>
            <person name="Morgan M."/>
            <person name="Nazareth L.V."/>
            <person name="Nguyen N."/>
            <person name="Okwuonu G."/>
            <person name="Parker D."/>
            <person name="Richards S."/>
            <person name="Ruiz S.J."/>
            <person name="Santibanez J."/>
            <person name="Savard J."/>
            <person name="Scherer S.E."/>
            <person name="Schneider B."/>
            <person name="Sodergren E."/>
            <person name="Tautz D."/>
            <person name="Vattahil S."/>
            <person name="Villasana D."/>
            <person name="White C.S."/>
            <person name="Wright R."/>
            <person name="Park Y."/>
            <person name="Beeman R.W."/>
            <person name="Lord J."/>
            <person name="Oppert B."/>
            <person name="Lorenzen M."/>
            <person name="Brown S."/>
            <person name="Wang L."/>
            <person name="Savard J."/>
            <person name="Tautz D."/>
            <person name="Richards S."/>
            <person name="Weinstock G."/>
            <person name="Gibbs R.A."/>
            <person name="Liu Y."/>
            <person name="Worley K."/>
            <person name="Weinstock G."/>
            <person name="Elsik C.G."/>
            <person name="Reese J.T."/>
            <person name="Elhaik E."/>
            <person name="Landan G."/>
            <person name="Graur D."/>
            <person name="Arensburger P."/>
            <person name="Atkinson P."/>
            <person name="Beeman R.W."/>
            <person name="Beidler J."/>
            <person name="Brown S.J."/>
            <person name="Demuth J.P."/>
            <person name="Drury D.W."/>
            <person name="Du Y.Z."/>
            <person name="Fujiwara H."/>
            <person name="Lorenzen M."/>
            <person name="Maselli V."/>
            <person name="Osanai M."/>
            <person name="Park Y."/>
            <person name="Robertson H.M."/>
            <person name="Tu Z."/>
            <person name="Wang J.J."/>
            <person name="Wang S."/>
            <person name="Richards S."/>
            <person name="Song H."/>
            <person name="Zhang L."/>
            <person name="Sodergren E."/>
            <person name="Werner D."/>
            <person name="Stanke M."/>
            <person name="Morgenstern B."/>
            <person name="Solovyev V."/>
            <person name="Kosarev P."/>
            <person name="Brown G."/>
            <person name="Chen H.C."/>
            <person name="Ermolaeva O."/>
            <person name="Hlavina W."/>
            <person name="Kapustin Y."/>
            <person name="Kiryutin B."/>
            <person name="Kitts P."/>
            <person name="Maglott D."/>
            <person name="Pruitt K."/>
            <person name="Sapojnikov V."/>
            <person name="Souvorov A."/>
            <person name="Mackey A.J."/>
            <person name="Waterhouse R.M."/>
            <person name="Wyder S."/>
            <person name="Zdobnov E.M."/>
            <person name="Zdobnov E.M."/>
            <person name="Wyder S."/>
            <person name="Kriventseva E.V."/>
            <person name="Kadowaki T."/>
            <person name="Bork P."/>
            <person name="Aranda M."/>
            <person name="Bao R."/>
            <person name="Beermann A."/>
            <person name="Berns N."/>
            <person name="Bolognesi R."/>
            <person name="Bonneton F."/>
            <person name="Bopp D."/>
            <person name="Brown S.J."/>
            <person name="Bucher G."/>
            <person name="Butts T."/>
            <person name="Chaumot A."/>
            <person name="Denell R.E."/>
            <person name="Ferrier D.E."/>
            <person name="Friedrich M."/>
            <person name="Gordon C.M."/>
            <person name="Jindra M."/>
            <person name="Klingler M."/>
            <person name="Lan Q."/>
            <person name="Lattorff H.M."/>
            <person name="Laudet V."/>
            <person name="von Levetsow C."/>
            <person name="Liu Z."/>
            <person name="Lutz R."/>
            <person name="Lynch J.A."/>
            <person name="da Fonseca R.N."/>
            <person name="Posnien N."/>
            <person name="Reuter R."/>
            <person name="Roth S."/>
            <person name="Savard J."/>
            <person name="Schinko J.B."/>
            <person name="Schmitt C."/>
            <person name="Schoppmeier M."/>
            <person name="Schroder R."/>
            <person name="Shippy T.D."/>
            <person name="Simonnet F."/>
            <person name="Marques-Souza H."/>
            <person name="Tautz D."/>
            <person name="Tomoyasu Y."/>
            <person name="Trauner J."/>
            <person name="Van der Zee M."/>
            <person name="Vervoort M."/>
            <person name="Wittkopp N."/>
            <person name="Wimmer E.A."/>
            <person name="Yang X."/>
            <person name="Jones A.K."/>
            <person name="Sattelle D.B."/>
            <person name="Ebert P.R."/>
            <person name="Nelson D."/>
            <person name="Scott J.G."/>
            <person name="Beeman R.W."/>
            <person name="Muthukrishnan S."/>
            <person name="Kramer K.J."/>
            <person name="Arakane Y."/>
            <person name="Beeman R.W."/>
            <person name="Zhu Q."/>
            <person name="Hogenkamp D."/>
            <person name="Dixit R."/>
            <person name="Oppert B."/>
            <person name="Jiang H."/>
            <person name="Zou Z."/>
            <person name="Marshall J."/>
            <person name="Elpidina E."/>
            <person name="Vinokurov K."/>
            <person name="Oppert C."/>
            <person name="Zou Z."/>
            <person name="Evans J."/>
            <person name="Lu Z."/>
            <person name="Zhao P."/>
            <person name="Sumathipala N."/>
            <person name="Altincicek B."/>
            <person name="Vilcinskas A."/>
            <person name="Williams M."/>
            <person name="Hultmark D."/>
            <person name="Hetru C."/>
            <person name="Jiang H."/>
            <person name="Grimmelikhuijzen C.J."/>
            <person name="Hauser F."/>
            <person name="Cazzamali G."/>
            <person name="Williamson M."/>
            <person name="Park Y."/>
            <person name="Li B."/>
            <person name="Tanaka Y."/>
            <person name="Predel R."/>
            <person name="Neupert S."/>
            <person name="Schachtner J."/>
            <person name="Verleyen P."/>
            <person name="Raible F."/>
            <person name="Bork P."/>
            <person name="Friedrich M."/>
            <person name="Walden K.K."/>
            <person name="Robertson H.M."/>
            <person name="Angeli S."/>
            <person name="Foret S."/>
            <person name="Bucher G."/>
            <person name="Schuetz S."/>
            <person name="Maleszka R."/>
            <person name="Wimmer E.A."/>
            <person name="Beeman R.W."/>
            <person name="Lorenzen M."/>
            <person name="Tomoyasu Y."/>
            <person name="Miller S.C."/>
            <person name="Grossmann D."/>
            <person name="Bucher G."/>
        </authorList>
    </citation>
    <scope>NUCLEOTIDE SEQUENCE [LARGE SCALE GENOMIC DNA]</scope>
    <source>
        <strain evidence="1 2">Georgia GA2</strain>
    </source>
</reference>
<evidence type="ECO:0000313" key="2">
    <source>
        <dbReference type="Proteomes" id="UP000007266"/>
    </source>
</evidence>
<dbReference type="InParanoid" id="D6WRZ5"/>
<accession>D6WRZ5</accession>
<reference evidence="1 2" key="2">
    <citation type="journal article" date="2010" name="Nucleic Acids Res.">
        <title>BeetleBase in 2010: revisions to provide comprehensive genomic information for Tribolium castaneum.</title>
        <authorList>
            <person name="Kim H.S."/>
            <person name="Murphy T."/>
            <person name="Xia J."/>
            <person name="Caragea D."/>
            <person name="Park Y."/>
            <person name="Beeman R.W."/>
            <person name="Lorenzen M.D."/>
            <person name="Butcher S."/>
            <person name="Manak J.R."/>
            <person name="Brown S.J."/>
        </authorList>
    </citation>
    <scope>GENOME REANNOTATION</scope>
    <source>
        <strain evidence="1 2">Georgia GA2</strain>
    </source>
</reference>
<dbReference type="AlphaFoldDB" id="D6WRZ5"/>
<keyword evidence="2" id="KW-1185">Reference proteome</keyword>
<protein>
    <submittedName>
        <fullName evidence="1">Uncharacterized protein</fullName>
    </submittedName>
</protein>
<dbReference type="Proteomes" id="UP000007266">
    <property type="component" value="Linkage group 7"/>
</dbReference>
<evidence type="ECO:0000313" key="1">
    <source>
        <dbReference type="EMBL" id="EFA06412.1"/>
    </source>
</evidence>
<organism evidence="1 2">
    <name type="scientific">Tribolium castaneum</name>
    <name type="common">Red flour beetle</name>
    <dbReference type="NCBI Taxonomy" id="7070"/>
    <lineage>
        <taxon>Eukaryota</taxon>
        <taxon>Metazoa</taxon>
        <taxon>Ecdysozoa</taxon>
        <taxon>Arthropoda</taxon>
        <taxon>Hexapoda</taxon>
        <taxon>Insecta</taxon>
        <taxon>Pterygota</taxon>
        <taxon>Neoptera</taxon>
        <taxon>Endopterygota</taxon>
        <taxon>Coleoptera</taxon>
        <taxon>Polyphaga</taxon>
        <taxon>Cucujiformia</taxon>
        <taxon>Tenebrionidae</taxon>
        <taxon>Tenebrionidae incertae sedis</taxon>
        <taxon>Tribolium</taxon>
    </lineage>
</organism>
<dbReference type="HOGENOM" id="CLU_1742896_0_0_1"/>
<gene>
    <name evidence="1" type="primary">GLEAN_09291</name>
    <name evidence="1" type="ORF">TcasGA2_TC009291</name>
</gene>
<sequence>MRKYHASEFSVNYVIRKNRPIFPCGIRTVLHVHSIVQRNSLTICFIQANKQFVAVQRNEELCGENREKLAAKFTCTSSVKLTACYRTLDSNKTKRSRSINRSRAVVVAVYSDEPRVCICGGVDEETAAKEVDNCEDLRSKCRALKGTDGK</sequence>